<organism evidence="2 3">
    <name type="scientific">Thiobacter aerophilum</name>
    <dbReference type="NCBI Taxonomy" id="3121275"/>
    <lineage>
        <taxon>Bacteria</taxon>
        <taxon>Pseudomonadati</taxon>
        <taxon>Pseudomonadota</taxon>
        <taxon>Betaproteobacteria</taxon>
        <taxon>Burkholderiales</taxon>
        <taxon>Thiobacteraceae</taxon>
        <taxon>Thiobacter</taxon>
    </lineage>
</organism>
<proteinExistence type="predicted"/>
<reference evidence="2 3" key="1">
    <citation type="submission" date="2024-02" db="EMBL/GenBank/DDBJ databases">
        <title>New thermophilic sulfur-oxidizing bacteria from a hot springs of the Uzon caldera (Kamchatka, Russia).</title>
        <authorList>
            <person name="Dukat A.M."/>
            <person name="Elcheninov A.G."/>
            <person name="Frolov E.N."/>
        </authorList>
    </citation>
    <scope>NUCLEOTIDE SEQUENCE [LARGE SCALE GENOMIC DNA]</scope>
    <source>
        <strain evidence="2 3">AK1</strain>
    </source>
</reference>
<sequence length="159" mass="17003">MMRGPAKLGRRSVWKWAAGLAALLALSLGAVAGGSGDGATMSSRTPKPTLVIEKGERCVEDTAYMRRNHMKLLMHQRDDTVHKGIRTEKHSLQNCINCHASSKNNSVLGTDENFCQSCHSYAAVKLDCWDCHASKPKQQATAPAPALAVGMAATAGGKQ</sequence>
<keyword evidence="3" id="KW-1185">Reference proteome</keyword>
<dbReference type="EMBL" id="JBAJEX010000009">
    <property type="protein sequence ID" value="MEO1767640.1"/>
    <property type="molecule type" value="Genomic_DNA"/>
</dbReference>
<evidence type="ECO:0000313" key="3">
    <source>
        <dbReference type="Proteomes" id="UP001482231"/>
    </source>
</evidence>
<dbReference type="InterPro" id="IPR036280">
    <property type="entry name" value="Multihaem_cyt_sf"/>
</dbReference>
<dbReference type="Gene3D" id="3.90.10.10">
    <property type="entry name" value="Cytochrome C3"/>
    <property type="match status" value="1"/>
</dbReference>
<feature type="chain" id="PRO_5045099015" description="Hdr-like menaquinol oxidoreductase cytochrome c subunit" evidence="1">
    <location>
        <begin position="33"/>
        <end position="159"/>
    </location>
</feature>
<accession>A0ABV0EG63</accession>
<keyword evidence="1" id="KW-0732">Signal</keyword>
<protein>
    <recommendedName>
        <fullName evidence="4">Hdr-like menaquinol oxidoreductase cytochrome c subunit</fullName>
    </recommendedName>
</protein>
<dbReference type="RefSeq" id="WP_347308753.1">
    <property type="nucleotide sequence ID" value="NZ_JBAJEX010000009.1"/>
</dbReference>
<evidence type="ECO:0000313" key="2">
    <source>
        <dbReference type="EMBL" id="MEO1767640.1"/>
    </source>
</evidence>
<evidence type="ECO:0008006" key="4">
    <source>
        <dbReference type="Google" id="ProtNLM"/>
    </source>
</evidence>
<dbReference type="Proteomes" id="UP001482231">
    <property type="component" value="Unassembled WGS sequence"/>
</dbReference>
<dbReference type="SUPFAM" id="SSF48695">
    <property type="entry name" value="Multiheme cytochromes"/>
    <property type="match status" value="1"/>
</dbReference>
<feature type="signal peptide" evidence="1">
    <location>
        <begin position="1"/>
        <end position="32"/>
    </location>
</feature>
<evidence type="ECO:0000256" key="1">
    <source>
        <dbReference type="SAM" id="SignalP"/>
    </source>
</evidence>
<comment type="caution">
    <text evidence="2">The sequence shown here is derived from an EMBL/GenBank/DDBJ whole genome shotgun (WGS) entry which is preliminary data.</text>
</comment>
<name>A0ABV0EG63_9BURK</name>
<gene>
    <name evidence="2" type="ORF">V6E02_10505</name>
</gene>